<dbReference type="STRING" id="572478.Vdis_1152"/>
<keyword evidence="6" id="KW-1185">Reference proteome</keyword>
<evidence type="ECO:0000313" key="5">
    <source>
        <dbReference type="EMBL" id="ADN50539.1"/>
    </source>
</evidence>
<evidence type="ECO:0000256" key="4">
    <source>
        <dbReference type="ARBA" id="ARBA00023118"/>
    </source>
</evidence>
<dbReference type="AlphaFoldDB" id="E1QQW9"/>
<accession>E1QQW9</accession>
<dbReference type="EMBL" id="CP002100">
    <property type="protein sequence ID" value="ADN50539.1"/>
    <property type="molecule type" value="Genomic_DNA"/>
</dbReference>
<evidence type="ECO:0000256" key="3">
    <source>
        <dbReference type="ARBA" id="ARBA00022884"/>
    </source>
</evidence>
<dbReference type="InterPro" id="IPR005510">
    <property type="entry name" value="Csm4"/>
</dbReference>
<dbReference type="RefSeq" id="WP_013336264.1">
    <property type="nucleotide sequence ID" value="NC_014537.1"/>
</dbReference>
<gene>
    <name evidence="5" type="ordered locus">Vdis_1152</name>
</gene>
<dbReference type="GeneID" id="9752084"/>
<sequence length="306" mass="33873">MRINYAVVRFEEPFRVGRTGLMDTLDYVPSDTVYSALENLRHLGISHGIDRASSMYPMAFEVDGEAALTVPMPMDLKIQLLSSIASKYADDPGRAHAVLKRVKKLKYLPLDCLNAPSVEPLLDDDLKVRCGGREFTYRSSYGSSVSIQRNVVGRVLSNADTYRVAAFQPHVNYVLYFTTRDGASLDEARRALELLGKVGVGGERSIGLGHFTVVKVDAIDSLRDSGSHALLLGTALPRSREVYGCVNTMVRGWVCSSPFYVMGPVSVITDGSVVGAEYLDFETLNGPNCVKRLDPLWLWYEARYQC</sequence>
<dbReference type="OrthoDB" id="25171at2157"/>
<dbReference type="eggNOG" id="arCOG03223">
    <property type="taxonomic scope" value="Archaea"/>
</dbReference>
<reference evidence="5 6" key="1">
    <citation type="journal article" date="2010" name="Stand. Genomic Sci.">
        <title>Complete genome sequence of Vulcanisaeta distributa type strain (IC-017).</title>
        <authorList>
            <person name="Mavromatis K."/>
            <person name="Sikorski J."/>
            <person name="Pabst E."/>
            <person name="Teshima H."/>
            <person name="Lapidus A."/>
            <person name="Lucas S."/>
            <person name="Nolan M."/>
            <person name="Glavina Del Rio T."/>
            <person name="Cheng J.F."/>
            <person name="Bruce D."/>
            <person name="Goodwin L."/>
            <person name="Pitluck S."/>
            <person name="Liolios K."/>
            <person name="Ivanova N."/>
            <person name="Mikhailova N."/>
            <person name="Pati A."/>
            <person name="Chen A."/>
            <person name="Palaniappan K."/>
            <person name="Land M."/>
            <person name="Hauser L."/>
            <person name="Chang Y.J."/>
            <person name="Jeffries C.D."/>
            <person name="Rohde M."/>
            <person name="Spring S."/>
            <person name="Goker M."/>
            <person name="Wirth R."/>
            <person name="Woyke T."/>
            <person name="Bristow J."/>
            <person name="Eisen J.A."/>
            <person name="Markowitz V."/>
            <person name="Hugenholtz P."/>
            <person name="Klenk H.P."/>
            <person name="Kyrpides N.C."/>
        </authorList>
    </citation>
    <scope>NUCLEOTIDE SEQUENCE [LARGE SCALE GENOMIC DNA]</scope>
    <source>
        <strain evidence="6">DSM 14429 / JCM 11212 / NBRC 100878 / IC-017</strain>
    </source>
</reference>
<name>E1QQW9_VULDI</name>
<keyword evidence="4" id="KW-0051">Antiviral defense</keyword>
<dbReference type="GO" id="GO:0003723">
    <property type="term" value="F:RNA binding"/>
    <property type="evidence" value="ECO:0007669"/>
    <property type="project" value="UniProtKB-KW"/>
</dbReference>
<evidence type="ECO:0000313" key="6">
    <source>
        <dbReference type="Proteomes" id="UP000006681"/>
    </source>
</evidence>
<organism evidence="5 6">
    <name type="scientific">Vulcanisaeta distributa (strain DSM 14429 / JCM 11212 / NBRC 100878 / IC-017)</name>
    <dbReference type="NCBI Taxonomy" id="572478"/>
    <lineage>
        <taxon>Archaea</taxon>
        <taxon>Thermoproteota</taxon>
        <taxon>Thermoprotei</taxon>
        <taxon>Thermoproteales</taxon>
        <taxon>Thermoproteaceae</taxon>
        <taxon>Vulcanisaeta</taxon>
    </lineage>
</organism>
<dbReference type="GO" id="GO:0051607">
    <property type="term" value="P:defense response to virus"/>
    <property type="evidence" value="ECO:0007669"/>
    <property type="project" value="UniProtKB-KW"/>
</dbReference>
<dbReference type="KEGG" id="vdi:Vdis_1152"/>
<proteinExistence type="inferred from homology"/>
<dbReference type="HOGENOM" id="CLU_1010544_0_0_2"/>
<reference evidence="6" key="2">
    <citation type="journal article" date="2010" name="Stand. Genomic Sci.">
        <title>Complete genome sequence of Vulcanisaeta distributa type strain (IC-017T).</title>
        <authorList>
            <person name="Mavromatis K."/>
            <person name="Sikorski J."/>
            <person name="Pabst E."/>
            <person name="Teshima H."/>
            <person name="Lapidus A."/>
            <person name="Lucas S."/>
            <person name="Nolan M."/>
            <person name="Glavina Del Rio T."/>
            <person name="Cheng J."/>
            <person name="Bruce D."/>
            <person name="Goodwin L."/>
            <person name="Pitluck S."/>
            <person name="Liolios K."/>
            <person name="Ivanova N."/>
            <person name="Mikhailova N."/>
            <person name="Pati A."/>
            <person name="Chen A."/>
            <person name="Palaniappan K."/>
            <person name="Land M."/>
            <person name="Hauser L."/>
            <person name="Chang Y."/>
            <person name="Jeffries C."/>
            <person name="Rohde M."/>
            <person name="Spring S."/>
            <person name="Goker M."/>
            <person name="Wirth R."/>
            <person name="Woyke T."/>
            <person name="Bristow J."/>
            <person name="Eisen J."/>
            <person name="Markowitz V."/>
            <person name="Hugenholtz P."/>
            <person name="Klenk H."/>
            <person name="Kyrpides N."/>
        </authorList>
    </citation>
    <scope>NUCLEOTIDE SEQUENCE [LARGE SCALE GENOMIC DNA]</scope>
    <source>
        <strain evidence="6">DSM 14429 / JCM 11212 / NBRC 100878 / IC-017</strain>
    </source>
</reference>
<comment type="similarity">
    <text evidence="1">Belongs to the CRISPR-associated Csm4 family.</text>
</comment>
<evidence type="ECO:0000256" key="1">
    <source>
        <dbReference type="ARBA" id="ARBA00005772"/>
    </source>
</evidence>
<keyword evidence="3" id="KW-0694">RNA-binding</keyword>
<protein>
    <recommendedName>
        <fullName evidence="2">CRISPR system Cms protein Csm4</fullName>
    </recommendedName>
</protein>
<dbReference type="NCBIfam" id="TIGR01903">
    <property type="entry name" value="cas5_csm4"/>
    <property type="match status" value="1"/>
</dbReference>
<dbReference type="Proteomes" id="UP000006681">
    <property type="component" value="Chromosome"/>
</dbReference>
<evidence type="ECO:0000256" key="2">
    <source>
        <dbReference type="ARBA" id="ARBA00016109"/>
    </source>
</evidence>